<dbReference type="Gene3D" id="1.20.1250.20">
    <property type="entry name" value="MFS general substrate transporter like domains"/>
    <property type="match status" value="1"/>
</dbReference>
<dbReference type="InterPro" id="IPR005828">
    <property type="entry name" value="MFS_sugar_transport-like"/>
</dbReference>
<dbReference type="OMA" id="HPSMADQ"/>
<feature type="transmembrane region" description="Helical" evidence="10">
    <location>
        <begin position="110"/>
        <end position="132"/>
    </location>
</feature>
<feature type="transmembrane region" description="Helical" evidence="10">
    <location>
        <begin position="478"/>
        <end position="496"/>
    </location>
</feature>
<feature type="region of interest" description="Disordered" evidence="9">
    <location>
        <begin position="1"/>
        <end position="22"/>
    </location>
</feature>
<dbReference type="NCBIfam" id="TIGR00879">
    <property type="entry name" value="SP"/>
    <property type="match status" value="1"/>
</dbReference>
<dbReference type="Proteomes" id="UP000002149">
    <property type="component" value="Chromosome 12"/>
</dbReference>
<evidence type="ECO:0000259" key="11">
    <source>
        <dbReference type="PROSITE" id="PS50850"/>
    </source>
</evidence>
<dbReference type="GO" id="GO:0005351">
    <property type="term" value="F:carbohydrate:proton symporter activity"/>
    <property type="evidence" value="ECO:0000318"/>
    <property type="project" value="GO_Central"/>
</dbReference>
<dbReference type="PRINTS" id="PR00171">
    <property type="entry name" value="SUGRTRNSPORT"/>
</dbReference>
<dbReference type="HOGENOM" id="CLU_001265_30_12_1"/>
<name>Q5K8W0_CRYD1</name>
<dbReference type="VEuPathDB" id="FungiDB:CNL04310"/>
<keyword evidence="3 8" id="KW-0813">Transport</keyword>
<evidence type="ECO:0000256" key="2">
    <source>
        <dbReference type="ARBA" id="ARBA00010992"/>
    </source>
</evidence>
<evidence type="ECO:0000256" key="1">
    <source>
        <dbReference type="ARBA" id="ARBA00004141"/>
    </source>
</evidence>
<comment type="subcellular location">
    <subcellularLocation>
        <location evidence="1">Membrane</location>
        <topology evidence="1">Multi-pass membrane protein</topology>
    </subcellularLocation>
</comment>
<feature type="domain" description="Major facilitator superfamily (MFS) profile" evidence="11">
    <location>
        <begin position="68"/>
        <end position="530"/>
    </location>
</feature>
<keyword evidence="5 10" id="KW-1133">Transmembrane helix</keyword>
<organism evidence="12 13">
    <name type="scientific">Cryptococcus deneoformans (strain JEC21 / ATCC MYA-565)</name>
    <name type="common">Cryptococcus neoformans var. neoformans serotype D</name>
    <dbReference type="NCBI Taxonomy" id="214684"/>
    <lineage>
        <taxon>Eukaryota</taxon>
        <taxon>Fungi</taxon>
        <taxon>Dikarya</taxon>
        <taxon>Basidiomycota</taxon>
        <taxon>Agaricomycotina</taxon>
        <taxon>Tremellomycetes</taxon>
        <taxon>Tremellales</taxon>
        <taxon>Cryptococcaceae</taxon>
        <taxon>Cryptococcus</taxon>
        <taxon>Cryptococcus neoformans species complex</taxon>
    </lineage>
</organism>
<protein>
    <submittedName>
        <fullName evidence="12">Monosaccharide transporter, putative</fullName>
    </submittedName>
</protein>
<feature type="transmembrane region" description="Helical" evidence="10">
    <location>
        <begin position="508"/>
        <end position="526"/>
    </location>
</feature>
<proteinExistence type="inferred from homology"/>
<gene>
    <name evidence="12" type="ordered locus">CNL04310</name>
</gene>
<keyword evidence="13" id="KW-1185">Reference proteome</keyword>
<dbReference type="AlphaFoldDB" id="Q5K8W0"/>
<dbReference type="PROSITE" id="PS50850">
    <property type="entry name" value="MFS"/>
    <property type="match status" value="1"/>
</dbReference>
<feature type="transmembrane region" description="Helical" evidence="10">
    <location>
        <begin position="341"/>
        <end position="361"/>
    </location>
</feature>
<dbReference type="GeneID" id="3254789"/>
<accession>Q5K8W0</accession>
<dbReference type="RefSeq" id="XP_567982.1">
    <property type="nucleotide sequence ID" value="XM_567982.2"/>
</dbReference>
<feature type="transmembrane region" description="Helical" evidence="10">
    <location>
        <begin position="233"/>
        <end position="252"/>
    </location>
</feature>
<dbReference type="EMBL" id="AE017352">
    <property type="protein sequence ID" value="AAW46465.1"/>
    <property type="molecule type" value="Genomic_DNA"/>
</dbReference>
<evidence type="ECO:0000256" key="7">
    <source>
        <dbReference type="ARBA" id="ARBA00049119"/>
    </source>
</evidence>
<dbReference type="InterPro" id="IPR050360">
    <property type="entry name" value="MFS_Sugar_Transporters"/>
</dbReference>
<feature type="transmembrane region" description="Helical" evidence="10">
    <location>
        <begin position="439"/>
        <end position="457"/>
    </location>
</feature>
<dbReference type="InterPro" id="IPR003663">
    <property type="entry name" value="Sugar/inositol_transpt"/>
</dbReference>
<sequence>MFFKRNSTDTPKPPKHAPDRDTIPSLEDLGVQLHPDTARYVADSEALAHAIGGNGLKDVFSSGLVLIASFATCMGGLLFGFDQGILTIVLTMKQFLGQFPDIDPDVSSSAAFHKGLMTALLELGALIGALQAGFVADKYSRKSAIGLGSVWFVIGAILQTSSFSYAQLVVGRLVGGLGVGLLSAVAPMYISEIAPPNIRGALLAMEATTINGGIVIMFYITYGSRHIPGDWSFRLPFLVQIAPCILLIFGLWKLPYSPRWLAQAGRDEDALHALVRLRGYPATDPRLQAEWISIRAEAIQNREVIVKSHPSLQGEDFMSEFKLEIASWIDMFKPKLIRRTIIGPTLMMFQQFSGISALVYYSPTLFEQLGLDYTMQLDMSGVLNIIQFVATGLAFFILDRVGRKPPLLFGSVATTICHVIVAVIMAKFSHDWVRYNKEAWVAVAFIFIYIFSYGVGWSPVPWAMPAEVHTSSRRAKGVAITTVFNWLGNFIIGLITPPMLENIKYGTFIFFATFCFLSGLYVWFFCPEPMGKTLEQMDQIFHSNTAHEDNLAKSDIQAAILGISIAGPLSGSAIAGKVGDKDIQQEWIENA</sequence>
<dbReference type="Pfam" id="PF00083">
    <property type="entry name" value="Sugar_tr"/>
    <property type="match status" value="1"/>
</dbReference>
<comment type="similarity">
    <text evidence="2 8">Belongs to the major facilitator superfamily. Sugar transporter (TC 2.A.1.1) family.</text>
</comment>
<evidence type="ECO:0000256" key="9">
    <source>
        <dbReference type="SAM" id="MobiDB-lite"/>
    </source>
</evidence>
<dbReference type="eggNOG" id="KOG0254">
    <property type="taxonomic scope" value="Eukaryota"/>
</dbReference>
<evidence type="ECO:0000256" key="4">
    <source>
        <dbReference type="ARBA" id="ARBA00022692"/>
    </source>
</evidence>
<evidence type="ECO:0000256" key="3">
    <source>
        <dbReference type="ARBA" id="ARBA00022448"/>
    </source>
</evidence>
<evidence type="ECO:0000313" key="12">
    <source>
        <dbReference type="EMBL" id="AAW46465.1"/>
    </source>
</evidence>
<keyword evidence="4 10" id="KW-0812">Transmembrane</keyword>
<reference evidence="12 13" key="1">
    <citation type="journal article" date="2005" name="Science">
        <title>The genome of the basidiomycetous yeast and human pathogen Cryptococcus neoformans.</title>
        <authorList>
            <person name="Loftus B.J."/>
            <person name="Fung E."/>
            <person name="Roncaglia P."/>
            <person name="Rowley D."/>
            <person name="Amedeo P."/>
            <person name="Bruno D."/>
            <person name="Vamathevan J."/>
            <person name="Miranda M."/>
            <person name="Anderson I.J."/>
            <person name="Fraser J.A."/>
            <person name="Allen J.E."/>
            <person name="Bosdet I.E."/>
            <person name="Brent M.R."/>
            <person name="Chiu R."/>
            <person name="Doering T.L."/>
            <person name="Donlin M.J."/>
            <person name="D'Souza C.A."/>
            <person name="Fox D.S."/>
            <person name="Grinberg V."/>
            <person name="Fu J."/>
            <person name="Fukushima M."/>
            <person name="Haas B.J."/>
            <person name="Huang J.C."/>
            <person name="Janbon G."/>
            <person name="Jones S.J."/>
            <person name="Koo H.L."/>
            <person name="Krzywinski M.I."/>
            <person name="Kwon-Chung J.K."/>
            <person name="Lengeler K.B."/>
            <person name="Maiti R."/>
            <person name="Marra M.A."/>
            <person name="Marra R.E."/>
            <person name="Mathewson C.A."/>
            <person name="Mitchell T.G."/>
            <person name="Pertea M."/>
            <person name="Riggs F.R."/>
            <person name="Salzberg S.L."/>
            <person name="Schein J.E."/>
            <person name="Shvartsbeyn A."/>
            <person name="Shin H."/>
            <person name="Shumway M."/>
            <person name="Specht C.A."/>
            <person name="Suh B.B."/>
            <person name="Tenney A."/>
            <person name="Utterback T.R."/>
            <person name="Wickes B.L."/>
            <person name="Wortman J.R."/>
            <person name="Wye N.H."/>
            <person name="Kronstad J.W."/>
            <person name="Lodge J.K."/>
            <person name="Heitman J."/>
            <person name="Davis R.W."/>
            <person name="Fraser C.M."/>
            <person name="Hyman R.W."/>
        </authorList>
    </citation>
    <scope>NUCLEOTIDE SEQUENCE [LARGE SCALE GENOMIC DNA]</scope>
    <source>
        <strain evidence="13">JEC21 / ATCC MYA-565</strain>
    </source>
</reference>
<evidence type="ECO:0000256" key="5">
    <source>
        <dbReference type="ARBA" id="ARBA00022989"/>
    </source>
</evidence>
<dbReference type="PROSITE" id="PS00216">
    <property type="entry name" value="SUGAR_TRANSPORT_1"/>
    <property type="match status" value="1"/>
</dbReference>
<dbReference type="FunFam" id="1.20.1250.20:FF:000026">
    <property type="entry name" value="MFS quinate transporter QutD"/>
    <property type="match status" value="1"/>
</dbReference>
<dbReference type="InterPro" id="IPR020846">
    <property type="entry name" value="MFS_dom"/>
</dbReference>
<evidence type="ECO:0000256" key="6">
    <source>
        <dbReference type="ARBA" id="ARBA00023136"/>
    </source>
</evidence>
<dbReference type="PaxDb" id="214684-Q5K8W0"/>
<feature type="transmembrane region" description="Helical" evidence="10">
    <location>
        <begin position="381"/>
        <end position="398"/>
    </location>
</feature>
<accession>Q55LW0</accession>
<feature type="transmembrane region" description="Helical" evidence="10">
    <location>
        <begin position="407"/>
        <end position="427"/>
    </location>
</feature>
<dbReference type="InterPro" id="IPR036259">
    <property type="entry name" value="MFS_trans_sf"/>
</dbReference>
<dbReference type="SUPFAM" id="SSF103473">
    <property type="entry name" value="MFS general substrate transporter"/>
    <property type="match status" value="1"/>
</dbReference>
<dbReference type="PANTHER" id="PTHR48022">
    <property type="entry name" value="PLASTIDIC GLUCOSE TRANSPORTER 4"/>
    <property type="match status" value="1"/>
</dbReference>
<keyword evidence="6 10" id="KW-0472">Membrane</keyword>
<dbReference type="PROSITE" id="PS00217">
    <property type="entry name" value="SUGAR_TRANSPORT_2"/>
    <property type="match status" value="1"/>
</dbReference>
<feature type="transmembrane region" description="Helical" evidence="10">
    <location>
        <begin position="202"/>
        <end position="221"/>
    </location>
</feature>
<evidence type="ECO:0000313" key="13">
    <source>
        <dbReference type="Proteomes" id="UP000002149"/>
    </source>
</evidence>
<evidence type="ECO:0000256" key="10">
    <source>
        <dbReference type="SAM" id="Phobius"/>
    </source>
</evidence>
<dbReference type="InterPro" id="IPR005829">
    <property type="entry name" value="Sugar_transporter_CS"/>
</dbReference>
<dbReference type="GO" id="GO:0008643">
    <property type="term" value="P:carbohydrate transport"/>
    <property type="evidence" value="ECO:0000318"/>
    <property type="project" value="GO_Central"/>
</dbReference>
<dbReference type="PANTHER" id="PTHR48022:SF14">
    <property type="entry name" value="MAJOR FACILITATOR SUPERFAMILY (MFS) PROFILE DOMAIN-CONTAINING PROTEIN-RELATED"/>
    <property type="match status" value="1"/>
</dbReference>
<feature type="transmembrane region" description="Helical" evidence="10">
    <location>
        <begin position="144"/>
        <end position="163"/>
    </location>
</feature>
<dbReference type="OrthoDB" id="8120565at2759"/>
<dbReference type="GO" id="GO:0016020">
    <property type="term" value="C:membrane"/>
    <property type="evidence" value="ECO:0000318"/>
    <property type="project" value="GO_Central"/>
</dbReference>
<feature type="transmembrane region" description="Helical" evidence="10">
    <location>
        <begin position="64"/>
        <end position="90"/>
    </location>
</feature>
<dbReference type="InParanoid" id="Q5K8W0"/>
<comment type="catalytic activity">
    <reaction evidence="7">
        <text>myo-inositol(out) + H(+)(out) = myo-inositol(in) + H(+)(in)</text>
        <dbReference type="Rhea" id="RHEA:60364"/>
        <dbReference type="ChEBI" id="CHEBI:15378"/>
        <dbReference type="ChEBI" id="CHEBI:17268"/>
    </reaction>
</comment>
<feature type="transmembrane region" description="Helical" evidence="10">
    <location>
        <begin position="169"/>
        <end position="190"/>
    </location>
</feature>
<evidence type="ECO:0000256" key="8">
    <source>
        <dbReference type="RuleBase" id="RU003346"/>
    </source>
</evidence>
<dbReference type="KEGG" id="cne:CNL04310"/>